<feature type="region of interest" description="Disordered" evidence="1">
    <location>
        <begin position="1"/>
        <end position="23"/>
    </location>
</feature>
<feature type="compositionally biased region" description="Basic and acidic residues" evidence="1">
    <location>
        <begin position="12"/>
        <end position="23"/>
    </location>
</feature>
<reference evidence="2 3" key="1">
    <citation type="journal article" date="2013" name="Mar. Genomics">
        <title>Expression of sulfatases in Rhodopirellula baltica and the diversity of sulfatases in the genus Rhodopirellula.</title>
        <authorList>
            <person name="Wegner C.E."/>
            <person name="Richter-Heitmann T."/>
            <person name="Klindworth A."/>
            <person name="Klockow C."/>
            <person name="Richter M."/>
            <person name="Achstetter T."/>
            <person name="Glockner F.O."/>
            <person name="Harder J."/>
        </authorList>
    </citation>
    <scope>NUCLEOTIDE SEQUENCE [LARGE SCALE GENOMIC DNA]</scope>
    <source>
        <strain evidence="2 3">SWK14</strain>
    </source>
</reference>
<organism evidence="2 3">
    <name type="scientific">Rhodopirellula baltica SWK14</name>
    <dbReference type="NCBI Taxonomy" id="993516"/>
    <lineage>
        <taxon>Bacteria</taxon>
        <taxon>Pseudomonadati</taxon>
        <taxon>Planctomycetota</taxon>
        <taxon>Planctomycetia</taxon>
        <taxon>Pirellulales</taxon>
        <taxon>Pirellulaceae</taxon>
        <taxon>Rhodopirellula</taxon>
    </lineage>
</organism>
<sequence>MSHLSRNEVWGEVERRRSGVREGEGWAWKTDCLYQSKTIKKTPTTTAPIGRRKTAN</sequence>
<evidence type="ECO:0000256" key="1">
    <source>
        <dbReference type="SAM" id="MobiDB-lite"/>
    </source>
</evidence>
<proteinExistence type="predicted"/>
<dbReference type="AlphaFoldDB" id="L7CI86"/>
<dbReference type="EMBL" id="AMWG01000053">
    <property type="protein sequence ID" value="ELP33530.1"/>
    <property type="molecule type" value="Genomic_DNA"/>
</dbReference>
<protein>
    <submittedName>
        <fullName evidence="2">Uncharacterized protein</fullName>
    </submittedName>
</protein>
<accession>L7CI86</accession>
<evidence type="ECO:0000313" key="3">
    <source>
        <dbReference type="Proteomes" id="UP000010959"/>
    </source>
</evidence>
<dbReference type="Proteomes" id="UP000010959">
    <property type="component" value="Unassembled WGS sequence"/>
</dbReference>
<gene>
    <name evidence="2" type="ORF">RBSWK_02432</name>
</gene>
<evidence type="ECO:0000313" key="2">
    <source>
        <dbReference type="EMBL" id="ELP33530.1"/>
    </source>
</evidence>
<name>L7CI86_RHOBT</name>
<comment type="caution">
    <text evidence="2">The sequence shown here is derived from an EMBL/GenBank/DDBJ whole genome shotgun (WGS) entry which is preliminary data.</text>
</comment>